<evidence type="ECO:0000256" key="7">
    <source>
        <dbReference type="ARBA" id="ARBA00040167"/>
    </source>
</evidence>
<protein>
    <recommendedName>
        <fullName evidence="7 9">Uroporphyrinogen-III synthase</fullName>
        <ecNumber evidence="3 9">4.2.1.75</ecNumber>
    </recommendedName>
</protein>
<dbReference type="PANTHER" id="PTHR38042">
    <property type="entry name" value="UROPORPHYRINOGEN-III SYNTHASE, CHLOROPLASTIC"/>
    <property type="match status" value="1"/>
</dbReference>
<proteinExistence type="inferred from homology"/>
<evidence type="ECO:0000256" key="3">
    <source>
        <dbReference type="ARBA" id="ARBA00013109"/>
    </source>
</evidence>
<evidence type="ECO:0000256" key="4">
    <source>
        <dbReference type="ARBA" id="ARBA00023239"/>
    </source>
</evidence>
<dbReference type="InterPro" id="IPR036108">
    <property type="entry name" value="4pyrrol_syn_uPrphyn_synt_sf"/>
</dbReference>
<comment type="caution">
    <text evidence="11">The sequence shown here is derived from an EMBL/GenBank/DDBJ whole genome shotgun (WGS) entry which is preliminary data.</text>
</comment>
<dbReference type="CDD" id="cd06578">
    <property type="entry name" value="HemD"/>
    <property type="match status" value="1"/>
</dbReference>
<evidence type="ECO:0000259" key="10">
    <source>
        <dbReference type="Pfam" id="PF02602"/>
    </source>
</evidence>
<keyword evidence="12" id="KW-1185">Reference proteome</keyword>
<comment type="function">
    <text evidence="6 9">Catalyzes cyclization of the linear tetrapyrrole, hydroxymethylbilane, to the macrocyclic uroporphyrinogen III.</text>
</comment>
<sequence length="262" mass="27753">MVTASLAGTTVLVPRGGDWGTQASLEIAERGGEPVIAELIGFAPPEDPAPLEAAQARLANGDYDWLVLTSPRAVTAIAIPERNSNAIAKTELRIHRNTRIAVVGDSTAAGLESFGRSPHFVPVNEHSARGLVSEWPHVTAPQRILWPRSSEAAPTIATGLTALGHRVDATIAYRTVGVPLTAEARARILTGELRFALVTSGSIARQLVDQIGADAPLRIVTIGPNTTRSAREAGLRVDFEAAQRTVSSMLDAIEQGREPEGE</sequence>
<evidence type="ECO:0000256" key="6">
    <source>
        <dbReference type="ARBA" id="ARBA00037589"/>
    </source>
</evidence>
<dbReference type="InterPro" id="IPR003754">
    <property type="entry name" value="4pyrrol_synth_uPrphyn_synth"/>
</dbReference>
<dbReference type="PANTHER" id="PTHR38042:SF1">
    <property type="entry name" value="UROPORPHYRINOGEN-III SYNTHASE, CHLOROPLASTIC"/>
    <property type="match status" value="1"/>
</dbReference>
<keyword evidence="4 9" id="KW-0456">Lyase</keyword>
<dbReference type="EMBL" id="PXVD01000018">
    <property type="protein sequence ID" value="MDJ1371955.1"/>
    <property type="molecule type" value="Genomic_DNA"/>
</dbReference>
<accession>A0ABT7CA28</accession>
<evidence type="ECO:0000256" key="1">
    <source>
        <dbReference type="ARBA" id="ARBA00004772"/>
    </source>
</evidence>
<evidence type="ECO:0000256" key="9">
    <source>
        <dbReference type="RuleBase" id="RU366031"/>
    </source>
</evidence>
<evidence type="ECO:0000313" key="11">
    <source>
        <dbReference type="EMBL" id="MDJ1371955.1"/>
    </source>
</evidence>
<dbReference type="InterPro" id="IPR039793">
    <property type="entry name" value="UROS/Hem4"/>
</dbReference>
<keyword evidence="5 9" id="KW-0627">Porphyrin biosynthesis</keyword>
<name>A0ABT7CA28_9MICO</name>
<dbReference type="Proteomes" id="UP001170379">
    <property type="component" value="Unassembled WGS sequence"/>
</dbReference>
<comment type="similarity">
    <text evidence="2 9">Belongs to the uroporphyrinogen-III synthase family.</text>
</comment>
<dbReference type="Gene3D" id="3.40.50.10090">
    <property type="match status" value="2"/>
</dbReference>
<dbReference type="Pfam" id="PF02602">
    <property type="entry name" value="HEM4"/>
    <property type="match status" value="1"/>
</dbReference>
<gene>
    <name evidence="11" type="ORF">C7K25_11350</name>
</gene>
<evidence type="ECO:0000256" key="5">
    <source>
        <dbReference type="ARBA" id="ARBA00023244"/>
    </source>
</evidence>
<reference evidence="11" key="2">
    <citation type="journal article" date="2022" name="Sci. Rep.">
        <title>In silico prediction of the enzymes involved in the degradation of the herbicide molinate by Gulosibacter molinativorax ON4T.</title>
        <authorList>
            <person name="Lopes A.R."/>
            <person name="Bunin E."/>
            <person name="Viana A.T."/>
            <person name="Froufe H."/>
            <person name="Munoz-Merida A."/>
            <person name="Pinho D."/>
            <person name="Figueiredo J."/>
            <person name="Barroso C."/>
            <person name="Vaz-Moreira I."/>
            <person name="Bellanger X."/>
            <person name="Egas C."/>
            <person name="Nunes O.C."/>
        </authorList>
    </citation>
    <scope>NUCLEOTIDE SEQUENCE</scope>
    <source>
        <strain evidence="11">ON4</strain>
    </source>
</reference>
<feature type="domain" description="Tetrapyrrole biosynthesis uroporphyrinogen III synthase" evidence="10">
    <location>
        <begin position="26"/>
        <end position="250"/>
    </location>
</feature>
<dbReference type="RefSeq" id="WP_026936492.1">
    <property type="nucleotide sequence ID" value="NZ_CP028426.1"/>
</dbReference>
<comment type="catalytic activity">
    <reaction evidence="8 9">
        <text>hydroxymethylbilane = uroporphyrinogen III + H2O</text>
        <dbReference type="Rhea" id="RHEA:18965"/>
        <dbReference type="ChEBI" id="CHEBI:15377"/>
        <dbReference type="ChEBI" id="CHEBI:57308"/>
        <dbReference type="ChEBI" id="CHEBI:57845"/>
        <dbReference type="EC" id="4.2.1.75"/>
    </reaction>
</comment>
<evidence type="ECO:0000256" key="2">
    <source>
        <dbReference type="ARBA" id="ARBA00008133"/>
    </source>
</evidence>
<evidence type="ECO:0000256" key="8">
    <source>
        <dbReference type="ARBA" id="ARBA00048617"/>
    </source>
</evidence>
<dbReference type="EC" id="4.2.1.75" evidence="3 9"/>
<dbReference type="SUPFAM" id="SSF69618">
    <property type="entry name" value="HemD-like"/>
    <property type="match status" value="1"/>
</dbReference>
<reference evidence="11" key="1">
    <citation type="submission" date="2018-03" db="EMBL/GenBank/DDBJ databases">
        <authorList>
            <person name="Nunes O.C."/>
            <person name="Lopes A.R."/>
            <person name="Froufe H."/>
            <person name="Munoz-Merida A."/>
            <person name="Barroso C."/>
            <person name="Egas C."/>
        </authorList>
    </citation>
    <scope>NUCLEOTIDE SEQUENCE</scope>
    <source>
        <strain evidence="11">ON4</strain>
    </source>
</reference>
<organism evidence="11 12">
    <name type="scientific">Gulosibacter molinativorax</name>
    <dbReference type="NCBI Taxonomy" id="256821"/>
    <lineage>
        <taxon>Bacteria</taxon>
        <taxon>Bacillati</taxon>
        <taxon>Actinomycetota</taxon>
        <taxon>Actinomycetes</taxon>
        <taxon>Micrococcales</taxon>
        <taxon>Microbacteriaceae</taxon>
        <taxon>Gulosibacter</taxon>
    </lineage>
</organism>
<evidence type="ECO:0000313" key="12">
    <source>
        <dbReference type="Proteomes" id="UP001170379"/>
    </source>
</evidence>
<comment type="pathway">
    <text evidence="1 9">Porphyrin-containing compound metabolism; protoporphyrin-IX biosynthesis; coproporphyrinogen-III from 5-aminolevulinate: step 3/4.</text>
</comment>